<sequence length="153" mass="17126">MLMKTITQTENLDQVDGIVVVFSCSDSESFNSCLDLLDYFKFDCKPTLKTPTLVIGNKTDLQHLRVVGTVEARKCVLKYPGCSFEECSAAASDDNVEVIFRSFIKKTLVESDTRVIEQNGRKSSIATVGSPKVVRAHFKRRFSMFGRDRNGSN</sequence>
<dbReference type="PANTHER" id="PTHR45704">
    <property type="entry name" value="RAS-LIKE FAMILY MEMBER 11"/>
    <property type="match status" value="1"/>
</dbReference>
<keyword evidence="6" id="KW-1185">Reference proteome</keyword>
<evidence type="ECO:0000256" key="3">
    <source>
        <dbReference type="ARBA" id="ARBA00022801"/>
    </source>
</evidence>
<evidence type="ECO:0000256" key="4">
    <source>
        <dbReference type="ARBA" id="ARBA00048098"/>
    </source>
</evidence>
<evidence type="ECO:0000313" key="5">
    <source>
        <dbReference type="EMBL" id="KAF6024659.1"/>
    </source>
</evidence>
<dbReference type="AlphaFoldDB" id="A0A7J7JED5"/>
<dbReference type="InterPro" id="IPR051065">
    <property type="entry name" value="Ras-related_GTPase"/>
</dbReference>
<organism evidence="5 6">
    <name type="scientific">Bugula neritina</name>
    <name type="common">Brown bryozoan</name>
    <name type="synonym">Sertularia neritina</name>
    <dbReference type="NCBI Taxonomy" id="10212"/>
    <lineage>
        <taxon>Eukaryota</taxon>
        <taxon>Metazoa</taxon>
        <taxon>Spiralia</taxon>
        <taxon>Lophotrochozoa</taxon>
        <taxon>Bryozoa</taxon>
        <taxon>Gymnolaemata</taxon>
        <taxon>Cheilostomatida</taxon>
        <taxon>Flustrina</taxon>
        <taxon>Buguloidea</taxon>
        <taxon>Bugulidae</taxon>
        <taxon>Bugula</taxon>
    </lineage>
</organism>
<dbReference type="SMART" id="SM00175">
    <property type="entry name" value="RAB"/>
    <property type="match status" value="1"/>
</dbReference>
<evidence type="ECO:0000256" key="1">
    <source>
        <dbReference type="ARBA" id="ARBA00008344"/>
    </source>
</evidence>
<evidence type="ECO:0000313" key="6">
    <source>
        <dbReference type="Proteomes" id="UP000593567"/>
    </source>
</evidence>
<name>A0A7J7JED5_BUGNE</name>
<dbReference type="GO" id="GO:0003925">
    <property type="term" value="F:G protein activity"/>
    <property type="evidence" value="ECO:0007669"/>
    <property type="project" value="UniProtKB-EC"/>
</dbReference>
<dbReference type="Proteomes" id="UP000593567">
    <property type="component" value="Unassembled WGS sequence"/>
</dbReference>
<comment type="catalytic activity">
    <reaction evidence="4">
        <text>GTP + H2O = GDP + phosphate + H(+)</text>
        <dbReference type="Rhea" id="RHEA:19669"/>
        <dbReference type="ChEBI" id="CHEBI:15377"/>
        <dbReference type="ChEBI" id="CHEBI:15378"/>
        <dbReference type="ChEBI" id="CHEBI:37565"/>
        <dbReference type="ChEBI" id="CHEBI:43474"/>
        <dbReference type="ChEBI" id="CHEBI:58189"/>
        <dbReference type="EC" id="3.6.5.2"/>
    </reaction>
</comment>
<keyword evidence="3" id="KW-0378">Hydrolase</keyword>
<dbReference type="GO" id="GO:0005525">
    <property type="term" value="F:GTP binding"/>
    <property type="evidence" value="ECO:0007669"/>
    <property type="project" value="InterPro"/>
</dbReference>
<dbReference type="SMART" id="SM00173">
    <property type="entry name" value="RAS"/>
    <property type="match status" value="1"/>
</dbReference>
<dbReference type="OrthoDB" id="18798at2759"/>
<dbReference type="EC" id="3.6.5.2" evidence="2"/>
<comment type="similarity">
    <text evidence="1">Belongs to the small GTPase superfamily. Ras family.</text>
</comment>
<reference evidence="5" key="1">
    <citation type="submission" date="2020-06" db="EMBL/GenBank/DDBJ databases">
        <title>Draft genome of Bugula neritina, a colonial animal packing powerful symbionts and potential medicines.</title>
        <authorList>
            <person name="Rayko M."/>
        </authorList>
    </citation>
    <scope>NUCLEOTIDE SEQUENCE [LARGE SCALE GENOMIC DNA]</scope>
    <source>
        <strain evidence="5">Kwan_BN1</strain>
    </source>
</reference>
<dbReference type="PROSITE" id="PS51419">
    <property type="entry name" value="RAB"/>
    <property type="match status" value="1"/>
</dbReference>
<accession>A0A7J7JED5</accession>
<proteinExistence type="inferred from homology"/>
<protein>
    <recommendedName>
        <fullName evidence="2">small monomeric GTPase</fullName>
        <ecNumber evidence="2">3.6.5.2</ecNumber>
    </recommendedName>
</protein>
<dbReference type="Gene3D" id="3.40.50.300">
    <property type="entry name" value="P-loop containing nucleotide triphosphate hydrolases"/>
    <property type="match status" value="1"/>
</dbReference>
<dbReference type="SUPFAM" id="SSF52540">
    <property type="entry name" value="P-loop containing nucleoside triphosphate hydrolases"/>
    <property type="match status" value="1"/>
</dbReference>
<dbReference type="InterPro" id="IPR027417">
    <property type="entry name" value="P-loop_NTPase"/>
</dbReference>
<dbReference type="Pfam" id="PF00071">
    <property type="entry name" value="Ras"/>
    <property type="match status" value="1"/>
</dbReference>
<gene>
    <name evidence="5" type="ORF">EB796_017037</name>
</gene>
<evidence type="ECO:0000256" key="2">
    <source>
        <dbReference type="ARBA" id="ARBA00011984"/>
    </source>
</evidence>
<dbReference type="InterPro" id="IPR001806">
    <property type="entry name" value="Small_GTPase"/>
</dbReference>
<dbReference type="EMBL" id="VXIV02002552">
    <property type="protein sequence ID" value="KAF6024659.1"/>
    <property type="molecule type" value="Genomic_DNA"/>
</dbReference>
<comment type="caution">
    <text evidence="5">The sequence shown here is derived from an EMBL/GenBank/DDBJ whole genome shotgun (WGS) entry which is preliminary data.</text>
</comment>